<proteinExistence type="predicted"/>
<organism evidence="1 2">
    <name type="scientific">Neisseria meningitidis</name>
    <dbReference type="NCBI Taxonomy" id="487"/>
    <lineage>
        <taxon>Bacteria</taxon>
        <taxon>Pseudomonadati</taxon>
        <taxon>Pseudomonadota</taxon>
        <taxon>Betaproteobacteria</taxon>
        <taxon>Neisseriales</taxon>
        <taxon>Neisseriaceae</taxon>
        <taxon>Neisseria</taxon>
    </lineage>
</organism>
<dbReference type="KEGG" id="nmx:NMA510612_0097"/>
<gene>
    <name evidence="1" type="ORF">NMA510612_0097</name>
</gene>
<dbReference type="Proteomes" id="UP000023582">
    <property type="component" value="Chromosome"/>
</dbReference>
<protein>
    <submittedName>
        <fullName evidence="1">Uncharacterized protein</fullName>
    </submittedName>
</protein>
<dbReference type="PATRIC" id="fig|487.517.peg.95"/>
<accession>X5EFK7</accession>
<reference evidence="2" key="2">
    <citation type="submission" date="2014-02" db="EMBL/GenBank/DDBJ databases">
        <title>Complete Genome Sequence of Neisseria meningitides, serogroup A strain 510612.</title>
        <authorList>
            <person name="Zhang X."/>
            <person name="Zhang Y."/>
            <person name="Yang J."/>
            <person name="Zhu Y."/>
            <person name="Jin Q."/>
        </authorList>
    </citation>
    <scope>NUCLEOTIDE SEQUENCE</scope>
    <source>
        <strain evidence="2">NMA510612</strain>
    </source>
</reference>
<dbReference type="AlphaFoldDB" id="X5EFK7"/>
<name>X5EFK7_NEIME</name>
<dbReference type="EMBL" id="CP007524">
    <property type="protein sequence ID" value="AHW74425.1"/>
    <property type="molecule type" value="Genomic_DNA"/>
</dbReference>
<reference evidence="1 2" key="1">
    <citation type="journal article" date="2014" name="Genome Announc.">
        <title>Complete Genome Sequence of Neisseria meningitidis Serogroup A Strain NMA510612, Isolated from a Patient with Bacterial Meningitis in China.</title>
        <authorList>
            <person name="Zhang Y."/>
            <person name="Yang J."/>
            <person name="Xu L."/>
            <person name="Zhu Y."/>
            <person name="Liu B."/>
            <person name="Shao Z."/>
            <person name="Zhang X."/>
            <person name="Jin Q."/>
        </authorList>
    </citation>
    <scope>NUCLEOTIDE SEQUENCE [LARGE SCALE GENOMIC DNA]</scope>
    <source>
        <strain evidence="2">NMA510612</strain>
    </source>
</reference>
<evidence type="ECO:0000313" key="1">
    <source>
        <dbReference type="EMBL" id="AHW74425.1"/>
    </source>
</evidence>
<sequence>MLIHYIVIPAKTKKIKNTKLKYRHSRAGGNLGLSVRKLIGKNGFSKPETPDSCFRGNPVF</sequence>
<evidence type="ECO:0000313" key="2">
    <source>
        <dbReference type="Proteomes" id="UP000023582"/>
    </source>
</evidence>